<dbReference type="EMBL" id="FUEZ01000003">
    <property type="protein sequence ID" value="SPM38569.1"/>
    <property type="molecule type" value="Genomic_DNA"/>
</dbReference>
<dbReference type="GO" id="GO:0005576">
    <property type="term" value="C:extracellular region"/>
    <property type="evidence" value="ECO:0007669"/>
    <property type="project" value="TreeGrafter"/>
</dbReference>
<dbReference type="Proteomes" id="UP000240424">
    <property type="component" value="Unassembled WGS sequence"/>
</dbReference>
<evidence type="ECO:0000256" key="2">
    <source>
        <dbReference type="ARBA" id="ARBA00008149"/>
    </source>
</evidence>
<dbReference type="Pfam" id="PF05108">
    <property type="entry name" value="T7SS_ESX1_EccB"/>
    <property type="match status" value="1"/>
</dbReference>
<dbReference type="GO" id="GO:0016787">
    <property type="term" value="F:hydrolase activity"/>
    <property type="evidence" value="ECO:0007669"/>
    <property type="project" value="UniProtKB-KW"/>
</dbReference>
<evidence type="ECO:0000256" key="6">
    <source>
        <dbReference type="ARBA" id="ARBA00022801"/>
    </source>
</evidence>
<accession>A0A2U3P490</accession>
<dbReference type="PANTHER" id="PTHR40765">
    <property type="entry name" value="ESX-2 SECRETION SYSTEM ATPASE ECCB2"/>
    <property type="match status" value="1"/>
</dbReference>
<dbReference type="NCBIfam" id="TIGR03919">
    <property type="entry name" value="T7SS_EccB"/>
    <property type="match status" value="1"/>
</dbReference>
<evidence type="ECO:0000256" key="4">
    <source>
        <dbReference type="ARBA" id="ARBA00022692"/>
    </source>
</evidence>
<feature type="transmembrane region" description="Helical" evidence="10">
    <location>
        <begin position="42"/>
        <end position="64"/>
    </location>
</feature>
<evidence type="ECO:0000256" key="10">
    <source>
        <dbReference type="SAM" id="Phobius"/>
    </source>
</evidence>
<keyword evidence="6" id="KW-0378">Hydrolase</keyword>
<evidence type="ECO:0000256" key="9">
    <source>
        <dbReference type="ARBA" id="ARBA00023136"/>
    </source>
</evidence>
<evidence type="ECO:0000256" key="8">
    <source>
        <dbReference type="ARBA" id="ARBA00022989"/>
    </source>
</evidence>
<keyword evidence="9 10" id="KW-0472">Membrane</keyword>
<dbReference type="STRING" id="1841861.GCA_900157365_04949"/>
<dbReference type="InterPro" id="IPR042485">
    <property type="entry name" value="T7SS_EccB_R3"/>
</dbReference>
<comment type="subcellular location">
    <subcellularLocation>
        <location evidence="1">Cell membrane</location>
        <topology evidence="1">Single-pass membrane protein</topology>
    </subcellularLocation>
</comment>
<evidence type="ECO:0000256" key="7">
    <source>
        <dbReference type="ARBA" id="ARBA00022840"/>
    </source>
</evidence>
<proteinExistence type="inferred from homology"/>
<evidence type="ECO:0000313" key="12">
    <source>
        <dbReference type="Proteomes" id="UP000240424"/>
    </source>
</evidence>
<evidence type="ECO:0000256" key="5">
    <source>
        <dbReference type="ARBA" id="ARBA00022741"/>
    </source>
</evidence>
<dbReference type="InterPro" id="IPR007795">
    <property type="entry name" value="T7SS_EccB"/>
</dbReference>
<evidence type="ECO:0000256" key="1">
    <source>
        <dbReference type="ARBA" id="ARBA00004162"/>
    </source>
</evidence>
<dbReference type="PANTHER" id="PTHR40765:SF2">
    <property type="entry name" value="ESX-2 SECRETION SYSTEM ATPASE ECCB2"/>
    <property type="match status" value="1"/>
</dbReference>
<keyword evidence="3" id="KW-1003">Cell membrane</keyword>
<protein>
    <submittedName>
        <fullName evidence="11">Type VII secretion protein EccB, Actinobacterial</fullName>
    </submittedName>
</protein>
<reference evidence="11 12" key="1">
    <citation type="submission" date="2017-01" db="EMBL/GenBank/DDBJ databases">
        <authorList>
            <consortium name="Urmite Genomes"/>
        </authorList>
    </citation>
    <scope>NUCLEOTIDE SEQUENCE [LARGE SCALE GENOMIC DNA]</scope>
    <source>
        <strain evidence="11 12">AB215</strain>
    </source>
</reference>
<keyword evidence="5" id="KW-0547">Nucleotide-binding</keyword>
<keyword evidence="7" id="KW-0067">ATP-binding</keyword>
<comment type="similarity">
    <text evidence="2">Belongs to the EccB family.</text>
</comment>
<dbReference type="GO" id="GO:0005886">
    <property type="term" value="C:plasma membrane"/>
    <property type="evidence" value="ECO:0007669"/>
    <property type="project" value="UniProtKB-SubCell"/>
</dbReference>
<dbReference type="GO" id="GO:0005524">
    <property type="term" value="F:ATP binding"/>
    <property type="evidence" value="ECO:0007669"/>
    <property type="project" value="UniProtKB-KW"/>
</dbReference>
<keyword evidence="12" id="KW-1185">Reference proteome</keyword>
<dbReference type="Gene3D" id="3.30.2390.20">
    <property type="entry name" value="Type VII secretion system EccB, repeat 1 domain"/>
    <property type="match status" value="1"/>
</dbReference>
<name>A0A2U3P490_9MYCO</name>
<evidence type="ECO:0000313" key="11">
    <source>
        <dbReference type="EMBL" id="SPM38569.1"/>
    </source>
</evidence>
<keyword evidence="4 10" id="KW-0812">Transmembrane</keyword>
<gene>
    <name evidence="11" type="ORF">MNAB215_746</name>
</gene>
<evidence type="ECO:0000256" key="3">
    <source>
        <dbReference type="ARBA" id="ARBA00022475"/>
    </source>
</evidence>
<dbReference type="InterPro" id="IPR044857">
    <property type="entry name" value="T7SS_EccB_R1"/>
</dbReference>
<keyword evidence="8 10" id="KW-1133">Transmembrane helix</keyword>
<dbReference type="AlphaFoldDB" id="A0A2U3P490"/>
<dbReference type="Gene3D" id="2.40.50.910">
    <property type="entry name" value="Type VII secretion system EccB, repeat 3 domain"/>
    <property type="match status" value="1"/>
</dbReference>
<organism evidence="11 12">
    <name type="scientific">Mycobacterium numidiamassiliense</name>
    <dbReference type="NCBI Taxonomy" id="1841861"/>
    <lineage>
        <taxon>Bacteria</taxon>
        <taxon>Bacillati</taxon>
        <taxon>Actinomycetota</taxon>
        <taxon>Actinomycetes</taxon>
        <taxon>Mycobacteriales</taxon>
        <taxon>Mycobacteriaceae</taxon>
        <taxon>Mycobacterium</taxon>
    </lineage>
</organism>
<sequence>MSRQPTTWLQVSGYRFLLRRVECALLRGDTCPSGQPLRARTAPLMIGCALAAIAVVGSALLALLRGEAELDHAQIVMGKQTGALYVRVGDTWHPVLNLPSARLIAGTSANPQPVPESALSRTKRGPLLGIPGAPQFIGPLLSGDDSVWTMCDTGDAAATTVIVGALERASVRRLADEQAILAASGPGSPTYLLYNGQRAVVDLADPAVVRALRLEGRRPQVVSPLLLNALPEATPITTPRIRGAGDKATVLPGIPVGSVLRIAGGDGDEYYAVLATGSSASAGSPRTCCVSATRTAQPALSRWRPMSSAILRSSTRCP</sequence>